<gene>
    <name evidence="2" type="ORF">MSL71_14060</name>
</gene>
<dbReference type="GO" id="GO:0016226">
    <property type="term" value="P:iron-sulfur cluster assembly"/>
    <property type="evidence" value="ECO:0007669"/>
    <property type="project" value="InterPro"/>
</dbReference>
<name>A0A4U8YJ66_9BACT</name>
<dbReference type="GO" id="GO:0005506">
    <property type="term" value="F:iron ion binding"/>
    <property type="evidence" value="ECO:0007669"/>
    <property type="project" value="InterPro"/>
</dbReference>
<reference evidence="2 3" key="1">
    <citation type="submission" date="2019-03" db="EMBL/GenBank/DDBJ databases">
        <authorList>
            <person name="Nijsse B."/>
        </authorList>
    </citation>
    <scope>NUCLEOTIDE SEQUENCE [LARGE SCALE GENOMIC DNA]</scope>
    <source>
        <strain evidence="2">Desulfoluna butyratoxydans MSL71</strain>
    </source>
</reference>
<dbReference type="Gene3D" id="3.90.1010.10">
    <property type="match status" value="1"/>
</dbReference>
<dbReference type="EMBL" id="CAADHO010000002">
    <property type="protein sequence ID" value="VFQ43765.1"/>
    <property type="molecule type" value="Genomic_DNA"/>
</dbReference>
<evidence type="ECO:0000313" key="2">
    <source>
        <dbReference type="EMBL" id="VFQ43765.1"/>
    </source>
</evidence>
<dbReference type="CDD" id="cd06664">
    <property type="entry name" value="IscU_like"/>
    <property type="match status" value="1"/>
</dbReference>
<dbReference type="Proteomes" id="UP000507962">
    <property type="component" value="Unassembled WGS sequence"/>
</dbReference>
<evidence type="ECO:0000259" key="1">
    <source>
        <dbReference type="Pfam" id="PF01592"/>
    </source>
</evidence>
<dbReference type="AlphaFoldDB" id="A0A4U8YJ66"/>
<protein>
    <submittedName>
        <fullName evidence="2">Nif system fes cluster assembly nifu n-terminal</fullName>
    </submittedName>
</protein>
<dbReference type="RefSeq" id="WP_180138172.1">
    <property type="nucleotide sequence ID" value="NZ_CAADHO010000002.1"/>
</dbReference>
<dbReference type="GO" id="GO:0051536">
    <property type="term" value="F:iron-sulfur cluster binding"/>
    <property type="evidence" value="ECO:0007669"/>
    <property type="project" value="InterPro"/>
</dbReference>
<feature type="domain" description="NIF system FeS cluster assembly NifU N-terminal" evidence="1">
    <location>
        <begin position="41"/>
        <end position="130"/>
    </location>
</feature>
<dbReference type="SUPFAM" id="SSF82649">
    <property type="entry name" value="SufE/NifU"/>
    <property type="match status" value="1"/>
</dbReference>
<dbReference type="InterPro" id="IPR002871">
    <property type="entry name" value="NIF_FeS_clus_asmbl_NifU_N"/>
</dbReference>
<proteinExistence type="predicted"/>
<accession>A0A4U8YJ66</accession>
<sequence>MDHHEQNFLEQHSDEYIEMAYSYERLERVENPDGYGKRVGDCGDTVEMFLTIEEETIKHVAIQIDGCLNTIACANTVASMTEGRTLEEAWEVTPEKVAGYLKTLEEDHFHCAELSVGAFFLALNDHRKKTRNGWKKTYTH</sequence>
<dbReference type="Pfam" id="PF01592">
    <property type="entry name" value="NifU_N"/>
    <property type="match status" value="1"/>
</dbReference>
<keyword evidence="3" id="KW-1185">Reference proteome</keyword>
<organism evidence="2 3">
    <name type="scientific">Desulfoluna butyratoxydans</name>
    <dbReference type="NCBI Taxonomy" id="231438"/>
    <lineage>
        <taxon>Bacteria</taxon>
        <taxon>Pseudomonadati</taxon>
        <taxon>Thermodesulfobacteriota</taxon>
        <taxon>Desulfobacteria</taxon>
        <taxon>Desulfobacterales</taxon>
        <taxon>Desulfolunaceae</taxon>
        <taxon>Desulfoluna</taxon>
    </lineage>
</organism>
<evidence type="ECO:0000313" key="3">
    <source>
        <dbReference type="Proteomes" id="UP000507962"/>
    </source>
</evidence>